<dbReference type="GO" id="GO:0003964">
    <property type="term" value="F:RNA-directed DNA polymerase activity"/>
    <property type="evidence" value="ECO:0007669"/>
    <property type="project" value="UniProtKB-KW"/>
</dbReference>
<sequence length="691" mass="81498">MKKKVKLTTNKERAVISDVLPYEIPLTFSNRYFYDFLKENSVEYKEGGFEWYPTSSGAHLAIQLLLGIEEPNIEGFEKKEKNKLKFQKGLTTTIPFTYGITHKMDELRVLSFAHPRNQIRLVSFYDNYKDLLIYHCQKSKFSLRAPYKPARLINWESRNKLAKNEDYEPSGLIEEYKKEYSSLKSFFVYKKYSNIFKFFESVEYHQCEKKYNNLARLDISKCFDSIYTHSIAWSVFGKETVKDVMAGTIKGGSLKGCFPEEFDELMRSENYGETNGILIGPETSRIFAEIILQNIDKNVYEELDFQGIFYGVDYEIFRYVDDYFVFYNKEDIYKKILSQLQASLKEYKLNLNTEKEKIYQKPIITEITIAKKQISNLLNEKLKYEVVETEVLQDDVVTKVKHGHIFIKSSPLITEFKKIIKTSGVEYKDILNYSLAIVESRLRKIIDNFKEVDKENKSSKSLYYAIISIIEFSFFIYSVSPRVNTTVKLVRVLYVIISFLREKDSDRDYMDAAFKQIFENIYFIANKINIQRHTQVETLYLLTVLSELGKDYRVEEQVLAKYFGGKKDEADSFYVFDNSLNLFSITVALFYIGNKKRYDLFRYSIERYILDKMKANKSVLSKDTEKTILLFDCLACPYIRESLKKELLLLFGVKNEEDQEALINLRTEWFTTWIDFDFGKELDAKRSFEVY</sequence>
<dbReference type="PROSITE" id="PS50878">
    <property type="entry name" value="RT_POL"/>
    <property type="match status" value="1"/>
</dbReference>
<dbReference type="Pfam" id="PF00078">
    <property type="entry name" value="RVT_1"/>
    <property type="match status" value="1"/>
</dbReference>
<dbReference type="Proteomes" id="UP001324794">
    <property type="component" value="Chromosome"/>
</dbReference>
<accession>A0ABZ0YGE0</accession>
<dbReference type="EMBL" id="CP140255">
    <property type="protein sequence ID" value="WQH11175.1"/>
    <property type="molecule type" value="Genomic_DNA"/>
</dbReference>
<proteinExistence type="predicted"/>
<protein>
    <submittedName>
        <fullName evidence="2">Antiviral reverse transcriptase Drt3b</fullName>
    </submittedName>
</protein>
<evidence type="ECO:0000313" key="3">
    <source>
        <dbReference type="Proteomes" id="UP001324794"/>
    </source>
</evidence>
<dbReference type="RefSeq" id="WP_133730145.1">
    <property type="nucleotide sequence ID" value="NZ_CP140255.1"/>
</dbReference>
<name>A0ABZ0YGE0_9GAMM</name>
<keyword evidence="2" id="KW-0808">Transferase</keyword>
<evidence type="ECO:0000259" key="1">
    <source>
        <dbReference type="PROSITE" id="PS50878"/>
    </source>
</evidence>
<gene>
    <name evidence="2" type="primary">drt3b</name>
    <name evidence="2" type="ORF">SR894_13520</name>
</gene>
<keyword evidence="3" id="KW-1185">Reference proteome</keyword>
<evidence type="ECO:0000313" key="2">
    <source>
        <dbReference type="EMBL" id="WQH11175.1"/>
    </source>
</evidence>
<organism evidence="2 3">
    <name type="scientific">Vreelandella neptunia</name>
    <dbReference type="NCBI Taxonomy" id="115551"/>
    <lineage>
        <taxon>Bacteria</taxon>
        <taxon>Pseudomonadati</taxon>
        <taxon>Pseudomonadota</taxon>
        <taxon>Gammaproteobacteria</taxon>
        <taxon>Oceanospirillales</taxon>
        <taxon>Halomonadaceae</taxon>
        <taxon>Vreelandella</taxon>
    </lineage>
</organism>
<feature type="domain" description="Reverse transcriptase" evidence="1">
    <location>
        <begin position="103"/>
        <end position="369"/>
    </location>
</feature>
<dbReference type="NCBIfam" id="NF041748">
    <property type="entry name" value="Drt3b"/>
    <property type="match status" value="1"/>
</dbReference>
<reference evidence="2 3" key="1">
    <citation type="submission" date="2023-11" db="EMBL/GenBank/DDBJ databases">
        <title>MicrobeMod: A computational toolkit for identifying prokaryotic methylation and restriction-modification with nanopore sequencing.</title>
        <authorList>
            <person name="Crits-Christoph A."/>
            <person name="Kang S.C."/>
            <person name="Lee H."/>
            <person name="Ostrov N."/>
        </authorList>
    </citation>
    <scope>NUCLEOTIDE SEQUENCE [LARGE SCALE GENOMIC DNA]</scope>
    <source>
        <strain evidence="2 3">ATCC BAA-805</strain>
    </source>
</reference>
<dbReference type="InterPro" id="IPR000477">
    <property type="entry name" value="RT_dom"/>
</dbReference>
<keyword evidence="2" id="KW-0548">Nucleotidyltransferase</keyword>
<keyword evidence="2" id="KW-0695">RNA-directed DNA polymerase</keyword>
<dbReference type="CDD" id="cd01646">
    <property type="entry name" value="RT_Bac_retron_I"/>
    <property type="match status" value="1"/>
</dbReference>